<evidence type="ECO:0000313" key="4">
    <source>
        <dbReference type="EMBL" id="OEG19139.1"/>
    </source>
</evidence>
<organism evidence="4 5">
    <name type="scientific">Enterococcus quebecensis</name>
    <dbReference type="NCBI Taxonomy" id="903983"/>
    <lineage>
        <taxon>Bacteria</taxon>
        <taxon>Bacillati</taxon>
        <taxon>Bacillota</taxon>
        <taxon>Bacilli</taxon>
        <taxon>Lactobacillales</taxon>
        <taxon>Enterococcaceae</taxon>
        <taxon>Enterococcus</taxon>
    </lineage>
</organism>
<proteinExistence type="predicted"/>
<dbReference type="SUPFAM" id="SSF46689">
    <property type="entry name" value="Homeodomain-like"/>
    <property type="match status" value="1"/>
</dbReference>
<dbReference type="PANTHER" id="PTHR30055:SF226">
    <property type="entry name" value="HTH-TYPE TRANSCRIPTIONAL REGULATOR PKSA"/>
    <property type="match status" value="1"/>
</dbReference>
<dbReference type="GO" id="GO:0000976">
    <property type="term" value="F:transcription cis-regulatory region binding"/>
    <property type="evidence" value="ECO:0007669"/>
    <property type="project" value="TreeGrafter"/>
</dbReference>
<accession>A0A1E5H2G8</accession>
<evidence type="ECO:0000256" key="1">
    <source>
        <dbReference type="ARBA" id="ARBA00023125"/>
    </source>
</evidence>
<name>A0A1E5H2G8_9ENTE</name>
<dbReference type="Gene3D" id="1.10.357.10">
    <property type="entry name" value="Tetracycline Repressor, domain 2"/>
    <property type="match status" value="1"/>
</dbReference>
<dbReference type="AlphaFoldDB" id="A0A1E5H2G8"/>
<keyword evidence="1 2" id="KW-0238">DNA-binding</keyword>
<sequence>MDKETKNTRARIIHVATRLFMDNGYQSTSTRKIAELAAVTQPNLYHHFKNKEEVYVGVIENLLSDVNEELLQIVKDQQLDTISKLQQFAECLKTKHPFDFDLMMHDFKTKLKEETQFKLFMLWNQSYKAPLLQLFEESDFLLRSGLSAEMTTTHFLNTLSPYIKTQQSNSLLTITQVVDLFIYGITENKEEKKSQRKI</sequence>
<dbReference type="PROSITE" id="PS50977">
    <property type="entry name" value="HTH_TETR_2"/>
    <property type="match status" value="1"/>
</dbReference>
<reference evidence="5" key="1">
    <citation type="submission" date="2016-09" db="EMBL/GenBank/DDBJ databases">
        <authorList>
            <person name="Gulvik C.A."/>
        </authorList>
    </citation>
    <scope>NUCLEOTIDE SEQUENCE [LARGE SCALE GENOMIC DNA]</scope>
    <source>
        <strain evidence="5">LMG 26306</strain>
    </source>
</reference>
<keyword evidence="5" id="KW-1185">Reference proteome</keyword>
<dbReference type="OrthoDB" id="9814200at2"/>
<gene>
    <name evidence="4" type="ORF">BCR23_00150</name>
</gene>
<dbReference type="RefSeq" id="WP_069633482.1">
    <property type="nucleotide sequence ID" value="NZ_JXKZ01000001.1"/>
</dbReference>
<feature type="domain" description="HTH tetR-type" evidence="3">
    <location>
        <begin position="6"/>
        <end position="66"/>
    </location>
</feature>
<comment type="caution">
    <text evidence="4">The sequence shown here is derived from an EMBL/GenBank/DDBJ whole genome shotgun (WGS) entry which is preliminary data.</text>
</comment>
<dbReference type="InterPro" id="IPR009057">
    <property type="entry name" value="Homeodomain-like_sf"/>
</dbReference>
<dbReference type="Proteomes" id="UP000094764">
    <property type="component" value="Unassembled WGS sequence"/>
</dbReference>
<feature type="DNA-binding region" description="H-T-H motif" evidence="2">
    <location>
        <begin position="29"/>
        <end position="48"/>
    </location>
</feature>
<dbReference type="PANTHER" id="PTHR30055">
    <property type="entry name" value="HTH-TYPE TRANSCRIPTIONAL REGULATOR RUTR"/>
    <property type="match status" value="1"/>
</dbReference>
<dbReference type="InterPro" id="IPR001647">
    <property type="entry name" value="HTH_TetR"/>
</dbReference>
<evidence type="ECO:0000256" key="2">
    <source>
        <dbReference type="PROSITE-ProRule" id="PRU00335"/>
    </source>
</evidence>
<evidence type="ECO:0000313" key="5">
    <source>
        <dbReference type="Proteomes" id="UP000094764"/>
    </source>
</evidence>
<dbReference type="PRINTS" id="PR00455">
    <property type="entry name" value="HTHTETR"/>
</dbReference>
<dbReference type="InterPro" id="IPR023772">
    <property type="entry name" value="DNA-bd_HTH_TetR-type_CS"/>
</dbReference>
<evidence type="ECO:0000259" key="3">
    <source>
        <dbReference type="PROSITE" id="PS50977"/>
    </source>
</evidence>
<dbReference type="GO" id="GO:0003700">
    <property type="term" value="F:DNA-binding transcription factor activity"/>
    <property type="evidence" value="ECO:0007669"/>
    <property type="project" value="TreeGrafter"/>
</dbReference>
<dbReference type="STRING" id="903983.BCR23_00150"/>
<dbReference type="Pfam" id="PF00440">
    <property type="entry name" value="TetR_N"/>
    <property type="match status" value="1"/>
</dbReference>
<dbReference type="PROSITE" id="PS01081">
    <property type="entry name" value="HTH_TETR_1"/>
    <property type="match status" value="1"/>
</dbReference>
<protein>
    <recommendedName>
        <fullName evidence="3">HTH tetR-type domain-containing protein</fullName>
    </recommendedName>
</protein>
<dbReference type="EMBL" id="MIKB01000001">
    <property type="protein sequence ID" value="OEG19139.1"/>
    <property type="molecule type" value="Genomic_DNA"/>
</dbReference>
<dbReference type="InterPro" id="IPR050109">
    <property type="entry name" value="HTH-type_TetR-like_transc_reg"/>
</dbReference>